<dbReference type="PANTHER" id="PTHR30622:SF3">
    <property type="entry name" value="UNDECAPRENYL-DIPHOSPHATASE"/>
    <property type="match status" value="1"/>
</dbReference>
<evidence type="ECO:0000256" key="7">
    <source>
        <dbReference type="ARBA" id="ARBA00022801"/>
    </source>
</evidence>
<dbReference type="HAMAP" id="MF_01006">
    <property type="entry name" value="Undec_diphosphatase"/>
    <property type="match status" value="1"/>
</dbReference>
<dbReference type="NCBIfam" id="TIGR00753">
    <property type="entry name" value="undec_PP_bacA"/>
    <property type="match status" value="1"/>
</dbReference>
<evidence type="ECO:0000256" key="12">
    <source>
        <dbReference type="ARBA" id="ARBA00032932"/>
    </source>
</evidence>
<evidence type="ECO:0000313" key="15">
    <source>
        <dbReference type="EMBL" id="MCS5490860.1"/>
    </source>
</evidence>
<keyword evidence="7 14" id="KW-0378">Hydrolase</keyword>
<dbReference type="EMBL" id="JANWGH010000002">
    <property type="protein sequence ID" value="MCS5490860.1"/>
    <property type="molecule type" value="Genomic_DNA"/>
</dbReference>
<evidence type="ECO:0000256" key="6">
    <source>
        <dbReference type="ARBA" id="ARBA00022692"/>
    </source>
</evidence>
<dbReference type="Proteomes" id="UP001206788">
    <property type="component" value="Unassembled WGS sequence"/>
</dbReference>
<dbReference type="Pfam" id="PF02673">
    <property type="entry name" value="BacA"/>
    <property type="match status" value="1"/>
</dbReference>
<comment type="catalytic activity">
    <reaction evidence="13 14">
        <text>di-trans,octa-cis-undecaprenyl diphosphate + H2O = di-trans,octa-cis-undecaprenyl phosphate + phosphate + H(+)</text>
        <dbReference type="Rhea" id="RHEA:28094"/>
        <dbReference type="ChEBI" id="CHEBI:15377"/>
        <dbReference type="ChEBI" id="CHEBI:15378"/>
        <dbReference type="ChEBI" id="CHEBI:43474"/>
        <dbReference type="ChEBI" id="CHEBI:58405"/>
        <dbReference type="ChEBI" id="CHEBI:60392"/>
        <dbReference type="EC" id="3.6.1.27"/>
    </reaction>
</comment>
<dbReference type="EC" id="3.6.1.27" evidence="3 14"/>
<dbReference type="PANTHER" id="PTHR30622">
    <property type="entry name" value="UNDECAPRENYL-DIPHOSPHATASE"/>
    <property type="match status" value="1"/>
</dbReference>
<accession>A0ABT2G6G6</accession>
<evidence type="ECO:0000313" key="16">
    <source>
        <dbReference type="Proteomes" id="UP001206788"/>
    </source>
</evidence>
<keyword evidence="14" id="KW-0133">Cell shape</keyword>
<feature type="transmembrane region" description="Helical" evidence="14">
    <location>
        <begin position="240"/>
        <end position="257"/>
    </location>
</feature>
<organism evidence="15 16">
    <name type="scientific">Algoriphagus limi</name>
    <dbReference type="NCBI Taxonomy" id="2975273"/>
    <lineage>
        <taxon>Bacteria</taxon>
        <taxon>Pseudomonadati</taxon>
        <taxon>Bacteroidota</taxon>
        <taxon>Cytophagia</taxon>
        <taxon>Cytophagales</taxon>
        <taxon>Cyclobacteriaceae</taxon>
        <taxon>Algoriphagus</taxon>
    </lineage>
</organism>
<comment type="similarity">
    <text evidence="2 14">Belongs to the UppP family.</text>
</comment>
<proteinExistence type="inferred from homology"/>
<comment type="miscellaneous">
    <text evidence="14">Bacitracin is thought to be involved in the inhibition of peptidoglycan synthesis by sequestering undecaprenyl diphosphate, thereby reducing the pool of lipid carrier available.</text>
</comment>
<dbReference type="NCBIfam" id="NF001390">
    <property type="entry name" value="PRK00281.1-4"/>
    <property type="match status" value="1"/>
</dbReference>
<dbReference type="NCBIfam" id="NF001389">
    <property type="entry name" value="PRK00281.1-2"/>
    <property type="match status" value="1"/>
</dbReference>
<keyword evidence="16" id="KW-1185">Reference proteome</keyword>
<keyword evidence="8 14" id="KW-1133">Transmembrane helix</keyword>
<feature type="transmembrane region" description="Helical" evidence="14">
    <location>
        <begin position="41"/>
        <end position="62"/>
    </location>
</feature>
<evidence type="ECO:0000256" key="3">
    <source>
        <dbReference type="ARBA" id="ARBA00012374"/>
    </source>
</evidence>
<gene>
    <name evidence="14" type="primary">uppP</name>
    <name evidence="15" type="ORF">NY014_10480</name>
</gene>
<evidence type="ECO:0000256" key="2">
    <source>
        <dbReference type="ARBA" id="ARBA00010621"/>
    </source>
</evidence>
<keyword evidence="5 14" id="KW-1003">Cell membrane</keyword>
<name>A0ABT2G6G6_9BACT</name>
<feature type="transmembrane region" description="Helical" evidence="14">
    <location>
        <begin position="207"/>
        <end position="228"/>
    </location>
</feature>
<comment type="caution">
    <text evidence="15">The sequence shown here is derived from an EMBL/GenBank/DDBJ whole genome shotgun (WGS) entry which is preliminary data.</text>
</comment>
<keyword evidence="6 14" id="KW-0812">Transmembrane</keyword>
<dbReference type="RefSeq" id="WP_259414537.1">
    <property type="nucleotide sequence ID" value="NZ_JANWGH010000002.1"/>
</dbReference>
<evidence type="ECO:0000256" key="5">
    <source>
        <dbReference type="ARBA" id="ARBA00022475"/>
    </source>
</evidence>
<dbReference type="GO" id="GO:0050380">
    <property type="term" value="F:undecaprenyl-diphosphatase activity"/>
    <property type="evidence" value="ECO:0007669"/>
    <property type="project" value="UniProtKB-EC"/>
</dbReference>
<evidence type="ECO:0000256" key="9">
    <source>
        <dbReference type="ARBA" id="ARBA00023136"/>
    </source>
</evidence>
<protein>
    <recommendedName>
        <fullName evidence="4 14">Undecaprenyl-diphosphatase</fullName>
        <ecNumber evidence="3 14">3.6.1.27</ecNumber>
    </recommendedName>
    <alternativeName>
        <fullName evidence="12 14">Bacitracin resistance protein</fullName>
    </alternativeName>
    <alternativeName>
        <fullName evidence="11 14">Undecaprenyl pyrophosphate phosphatase</fullName>
    </alternativeName>
</protein>
<keyword evidence="14" id="KW-0573">Peptidoglycan synthesis</keyword>
<evidence type="ECO:0000256" key="14">
    <source>
        <dbReference type="HAMAP-Rule" id="MF_01006"/>
    </source>
</evidence>
<feature type="transmembrane region" description="Helical" evidence="14">
    <location>
        <begin position="71"/>
        <end position="90"/>
    </location>
</feature>
<reference evidence="15 16" key="1">
    <citation type="submission" date="2022-08" db="EMBL/GenBank/DDBJ databases">
        <title>Algoriphagus sp. CAU 1643 isolated from mud.</title>
        <authorList>
            <person name="Kim W."/>
        </authorList>
    </citation>
    <scope>NUCLEOTIDE SEQUENCE [LARGE SCALE GENOMIC DNA]</scope>
    <source>
        <strain evidence="15 16">CAU 1643</strain>
    </source>
</reference>
<keyword evidence="10 14" id="KW-0046">Antibiotic resistance</keyword>
<feature type="transmembrane region" description="Helical" evidence="14">
    <location>
        <begin position="177"/>
        <end position="195"/>
    </location>
</feature>
<keyword evidence="9 14" id="KW-0472">Membrane</keyword>
<comment type="subcellular location">
    <subcellularLocation>
        <location evidence="1 14">Cell membrane</location>
        <topology evidence="1 14">Multi-pass membrane protein</topology>
    </subcellularLocation>
</comment>
<evidence type="ECO:0000256" key="13">
    <source>
        <dbReference type="ARBA" id="ARBA00047594"/>
    </source>
</evidence>
<evidence type="ECO:0000256" key="10">
    <source>
        <dbReference type="ARBA" id="ARBA00023251"/>
    </source>
</evidence>
<evidence type="ECO:0000256" key="1">
    <source>
        <dbReference type="ARBA" id="ARBA00004651"/>
    </source>
</evidence>
<feature type="transmembrane region" description="Helical" evidence="14">
    <location>
        <begin position="96"/>
        <end position="117"/>
    </location>
</feature>
<dbReference type="InterPro" id="IPR003824">
    <property type="entry name" value="UppP"/>
</dbReference>
<evidence type="ECO:0000256" key="8">
    <source>
        <dbReference type="ARBA" id="ARBA00022989"/>
    </source>
</evidence>
<sequence length="260" mass="28489">MTLFQTIIIAIIEGLTEFLPISSTGHMILASTAMGIHDDEFVKTFEVFIQLGAILAIALMYIKRFFRGLKIYFKLLAAFIPTAIVGLLAYDIIKGYLFNPVVVSISLVLGGVILILIDKKVVSRESELSEVEDISYKNAFFIGLFQCLSMVPGTSRAAATIIGGVFNGLDKKQATEFSFLLAVPTMMAAGGYDLIKSDLAFTRDQIILLAIGSGIAFISAWIAVKLFIRYVSNHGFTAFGWYRIVLGILFLALMWGTDLG</sequence>
<evidence type="ECO:0000256" key="4">
    <source>
        <dbReference type="ARBA" id="ARBA00021581"/>
    </source>
</evidence>
<keyword evidence="14" id="KW-0961">Cell wall biogenesis/degradation</keyword>
<evidence type="ECO:0000256" key="11">
    <source>
        <dbReference type="ARBA" id="ARBA00032707"/>
    </source>
</evidence>
<feature type="transmembrane region" description="Helical" evidence="14">
    <location>
        <begin position="7"/>
        <end position="29"/>
    </location>
</feature>
<comment type="function">
    <text evidence="14">Catalyzes the dephosphorylation of undecaprenyl diphosphate (UPP). Confers resistance to bacitracin.</text>
</comment>